<dbReference type="AlphaFoldDB" id="A0A0S2KCB0"/>
<evidence type="ECO:0000313" key="3">
    <source>
        <dbReference type="EMBL" id="ALO45813.1"/>
    </source>
</evidence>
<evidence type="ECO:0000313" key="4">
    <source>
        <dbReference type="Proteomes" id="UP000065641"/>
    </source>
</evidence>
<dbReference type="EMBL" id="CP013189">
    <property type="protein sequence ID" value="ALO45813.1"/>
    <property type="molecule type" value="Genomic_DNA"/>
</dbReference>
<dbReference type="KEGG" id="pspi:PS2015_1153"/>
<sequence>MIHWFQVYHGRRKLNAVLTAYLIFYHLQAGGCMTKNVGTVDKLLRIVLGVVLIALTLAGVIGVWGWIGIVPLATGLLNTCPLYSLLGVKTCQ</sequence>
<accession>A0A0S2KCB0</accession>
<keyword evidence="4" id="KW-1185">Reference proteome</keyword>
<keyword evidence="1" id="KW-1133">Transmembrane helix</keyword>
<organism evidence="3 4">
    <name type="scientific">Pseudohongiella spirulinae</name>
    <dbReference type="NCBI Taxonomy" id="1249552"/>
    <lineage>
        <taxon>Bacteria</taxon>
        <taxon>Pseudomonadati</taxon>
        <taxon>Pseudomonadota</taxon>
        <taxon>Gammaproteobacteria</taxon>
        <taxon>Pseudomonadales</taxon>
        <taxon>Pseudohongiellaceae</taxon>
        <taxon>Pseudohongiella</taxon>
    </lineage>
</organism>
<feature type="domain" description="Inner membrane protein YgaP-like transmembrane" evidence="2">
    <location>
        <begin position="33"/>
        <end position="92"/>
    </location>
</feature>
<proteinExistence type="predicted"/>
<keyword evidence="1" id="KW-0472">Membrane</keyword>
<reference evidence="3 4" key="1">
    <citation type="submission" date="2015-11" db="EMBL/GenBank/DDBJ databases">
        <authorList>
            <person name="Zhang Y."/>
            <person name="Guo Z."/>
        </authorList>
    </citation>
    <scope>NUCLEOTIDE SEQUENCE [LARGE SCALE GENOMIC DNA]</scope>
    <source>
        <strain evidence="3 4">KCTC 32221</strain>
    </source>
</reference>
<evidence type="ECO:0000256" key="1">
    <source>
        <dbReference type="SAM" id="Phobius"/>
    </source>
</evidence>
<protein>
    <submittedName>
        <fullName evidence="3">Membrane protein</fullName>
    </submittedName>
</protein>
<evidence type="ECO:0000259" key="2">
    <source>
        <dbReference type="Pfam" id="PF11127"/>
    </source>
</evidence>
<keyword evidence="1" id="KW-0812">Transmembrane</keyword>
<name>A0A0S2KCB0_9GAMM</name>
<dbReference type="STRING" id="1249552.PS2015_1153"/>
<dbReference type="InterPro" id="IPR021309">
    <property type="entry name" value="YgaP-like_TM"/>
</dbReference>
<feature type="transmembrane region" description="Helical" evidence="1">
    <location>
        <begin position="43"/>
        <end position="67"/>
    </location>
</feature>
<gene>
    <name evidence="3" type="ORF">PS2015_1153</name>
</gene>
<dbReference type="PATRIC" id="fig|1249552.3.peg.1159"/>
<dbReference type="Proteomes" id="UP000065641">
    <property type="component" value="Chromosome"/>
</dbReference>
<dbReference type="Pfam" id="PF11127">
    <property type="entry name" value="YgaP-like_TM"/>
    <property type="match status" value="1"/>
</dbReference>